<comment type="caution">
    <text evidence="10">The sequence shown here is derived from an EMBL/GenBank/DDBJ whole genome shotgun (WGS) entry which is preliminary data.</text>
</comment>
<keyword evidence="4 7" id="KW-1133">Transmembrane helix</keyword>
<feature type="transmembrane region" description="Helical" evidence="7">
    <location>
        <begin position="116"/>
        <end position="135"/>
    </location>
</feature>
<evidence type="ECO:0008006" key="12">
    <source>
        <dbReference type="Google" id="ProtNLM"/>
    </source>
</evidence>
<evidence type="ECO:0000256" key="4">
    <source>
        <dbReference type="ARBA" id="ARBA00022989"/>
    </source>
</evidence>
<accession>A0ABN8DZV8</accession>
<name>A0ABN8DZV8_9VIBR</name>
<evidence type="ECO:0000313" key="10">
    <source>
        <dbReference type="EMBL" id="CAH0537393.1"/>
    </source>
</evidence>
<evidence type="ECO:0000256" key="5">
    <source>
        <dbReference type="ARBA" id="ARBA00023136"/>
    </source>
</evidence>
<dbReference type="Pfam" id="PF12805">
    <property type="entry name" value="FUSC-like"/>
    <property type="match status" value="1"/>
</dbReference>
<feature type="transmembrane region" description="Helical" evidence="7">
    <location>
        <begin position="76"/>
        <end position="96"/>
    </location>
</feature>
<gene>
    <name evidence="10" type="ORF">VMF7928_01087</name>
</gene>
<keyword evidence="2" id="KW-1003">Cell membrane</keyword>
<feature type="transmembrane region" description="Helical" evidence="7">
    <location>
        <begin position="456"/>
        <end position="474"/>
    </location>
</feature>
<evidence type="ECO:0000256" key="6">
    <source>
        <dbReference type="ARBA" id="ARBA00043993"/>
    </source>
</evidence>
<protein>
    <recommendedName>
        <fullName evidence="12">Inner membrane protein YccS</fullName>
    </recommendedName>
</protein>
<keyword evidence="3 7" id="KW-0812">Transmembrane</keyword>
<evidence type="ECO:0000256" key="7">
    <source>
        <dbReference type="SAM" id="Phobius"/>
    </source>
</evidence>
<proteinExistence type="inferred from homology"/>
<keyword evidence="11" id="KW-1185">Reference proteome</keyword>
<dbReference type="PANTHER" id="PTHR30509">
    <property type="entry name" value="P-HYDROXYBENZOIC ACID EFFLUX PUMP SUBUNIT-RELATED"/>
    <property type="match status" value="1"/>
</dbReference>
<sequence>MTFYPSIKISRKVWYLPSLNLGLRATSAIILFLALGILFNHVSITIVALTTLPSALISGLDSAGPRRWSRFAVTSATWTITLVITYALLTSGVPLWLTYGTLAFVLASSAVNGPFWGRLGMSSILIAIMCLSLYHSHAPIHLYPLLVLGPLIFALFSWMWFEVWKHYALRVSLSAIFETLVKYVMQQQAFLLGELNDKSRLQTKHRLIELFQQALQSESFLGKRKDAQSLKQALFLALDIFELLLCSHTSNPALLTQIQNAPLKQALLQSWSQQCQQILSNKSTYLLFNQQYEKTELGGLEQRAKDLIESVRLKDQPRFQYWENAMMRLSQRIDRNEPVYERPLDVQPFELSLRWPTKNSPVWGSSARIGVMFAVGVGISHYFALIKPTWVLISMLMVIQPSFLATRSKIWQRCLGTAFGVLIASVLLQLGLPASVILALVAILLPLAMLNLMHNYSVAIGCITLLVILVSPLLAHQGINYSEPRLIDNLIGAAIVMLGHIMLWPRWRGKEIHSHALAALGASKDLFLYCNQQFQIAPEHRDTLSLLKRRAAMLSAEHALELIYSEMQQEPLHTRADPQFYEDMLSDYRLLNHYICLLLPLVRTDVYSTISEQTDEFIGNTLDALINSIRDSRLHELPMLSTNLKGSYQPSNTDLRARAIEEIQWLALMTVKQMHDSVRKRISTT</sequence>
<dbReference type="Pfam" id="PF13515">
    <property type="entry name" value="FUSC_2"/>
    <property type="match status" value="1"/>
</dbReference>
<organism evidence="10 11">
    <name type="scientific">Vibrio marisflavi CECT 7928</name>
    <dbReference type="NCBI Taxonomy" id="634439"/>
    <lineage>
        <taxon>Bacteria</taxon>
        <taxon>Pseudomonadati</taxon>
        <taxon>Pseudomonadota</taxon>
        <taxon>Gammaproteobacteria</taxon>
        <taxon>Vibrionales</taxon>
        <taxon>Vibrionaceae</taxon>
        <taxon>Vibrio</taxon>
    </lineage>
</organism>
<evidence type="ECO:0000259" key="9">
    <source>
        <dbReference type="Pfam" id="PF13515"/>
    </source>
</evidence>
<evidence type="ECO:0000259" key="8">
    <source>
        <dbReference type="Pfam" id="PF12805"/>
    </source>
</evidence>
<reference evidence="10" key="1">
    <citation type="submission" date="2021-11" db="EMBL/GenBank/DDBJ databases">
        <authorList>
            <person name="Rodrigo-Torres L."/>
            <person name="Arahal R. D."/>
            <person name="Lucena T."/>
        </authorList>
    </citation>
    <scope>NUCLEOTIDE SEQUENCE</scope>
    <source>
        <strain evidence="10">CECT 7928</strain>
    </source>
</reference>
<evidence type="ECO:0000313" key="11">
    <source>
        <dbReference type="Proteomes" id="UP000838748"/>
    </source>
</evidence>
<dbReference type="InterPro" id="IPR049453">
    <property type="entry name" value="Memb_transporter_dom"/>
</dbReference>
<dbReference type="InterPro" id="IPR032692">
    <property type="entry name" value="YccS_N"/>
</dbReference>
<feature type="domain" description="Integral membrane bound transporter" evidence="9">
    <location>
        <begin position="377"/>
        <end position="498"/>
    </location>
</feature>
<feature type="transmembrane region" description="Helical" evidence="7">
    <location>
        <begin position="486"/>
        <end position="507"/>
    </location>
</feature>
<evidence type="ECO:0000256" key="1">
    <source>
        <dbReference type="ARBA" id="ARBA00004651"/>
    </source>
</evidence>
<dbReference type="Proteomes" id="UP000838748">
    <property type="component" value="Unassembled WGS sequence"/>
</dbReference>
<keyword evidence="5 7" id="KW-0472">Membrane</keyword>
<feature type="transmembrane region" description="Helical" evidence="7">
    <location>
        <begin position="21"/>
        <end position="39"/>
    </location>
</feature>
<dbReference type="RefSeq" id="WP_237360450.1">
    <property type="nucleotide sequence ID" value="NZ_CAKLDM010000001.1"/>
</dbReference>
<evidence type="ECO:0000256" key="2">
    <source>
        <dbReference type="ARBA" id="ARBA00022475"/>
    </source>
</evidence>
<dbReference type="PANTHER" id="PTHR30509:SF23">
    <property type="entry name" value="INNER MEMBRANE PROTEIN"/>
    <property type="match status" value="1"/>
</dbReference>
<feature type="transmembrane region" description="Helical" evidence="7">
    <location>
        <begin position="418"/>
        <end position="444"/>
    </location>
</feature>
<comment type="subcellular location">
    <subcellularLocation>
        <location evidence="1">Cell membrane</location>
        <topology evidence="1">Multi-pass membrane protein</topology>
    </subcellularLocation>
</comment>
<feature type="domain" description="Integral membrane protein YccS N-terminal" evidence="8">
    <location>
        <begin position="73"/>
        <end position="330"/>
    </location>
</feature>
<evidence type="ECO:0000256" key="3">
    <source>
        <dbReference type="ARBA" id="ARBA00022692"/>
    </source>
</evidence>
<comment type="similarity">
    <text evidence="6">Belongs to the YccS/YhfK family.</text>
</comment>
<feature type="transmembrane region" description="Helical" evidence="7">
    <location>
        <begin position="142"/>
        <end position="161"/>
    </location>
</feature>
<dbReference type="EMBL" id="CAKLDM010000001">
    <property type="protein sequence ID" value="CAH0537393.1"/>
    <property type="molecule type" value="Genomic_DNA"/>
</dbReference>